<reference evidence="1" key="1">
    <citation type="journal article" date="2021" name="Proc. Natl. Acad. Sci. U.S.A.">
        <title>A Catalog of Tens of Thousands of Viruses from Human Metagenomes Reveals Hidden Associations with Chronic Diseases.</title>
        <authorList>
            <person name="Tisza M.J."/>
            <person name="Buck C.B."/>
        </authorList>
    </citation>
    <scope>NUCLEOTIDE SEQUENCE</scope>
    <source>
        <strain evidence="1">CtIty1</strain>
    </source>
</reference>
<proteinExistence type="predicted"/>
<organism evidence="1">
    <name type="scientific">Myoviridae sp. ctIty1</name>
    <dbReference type="NCBI Taxonomy" id="2827673"/>
    <lineage>
        <taxon>Viruses</taxon>
        <taxon>Duplodnaviria</taxon>
        <taxon>Heunggongvirae</taxon>
        <taxon>Uroviricota</taxon>
        <taxon>Caudoviricetes</taxon>
    </lineage>
</organism>
<evidence type="ECO:0000313" key="1">
    <source>
        <dbReference type="EMBL" id="DAF62304.1"/>
    </source>
</evidence>
<protein>
    <submittedName>
        <fullName evidence="1">Uncharacterized protein</fullName>
    </submittedName>
</protein>
<accession>A0A8S5TGN3</accession>
<dbReference type="EMBL" id="BK032823">
    <property type="protein sequence ID" value="DAF62304.1"/>
    <property type="molecule type" value="Genomic_DNA"/>
</dbReference>
<name>A0A8S5TGN3_9CAUD</name>
<sequence length="183" mass="22002">MFNYAVFDDRGILISDEVCDVNEMAELIQYRLLSEATNIEWHLECEEKCHLEIWLTNLCNFVGQVLIDGCMKQYRDLTLLDSISYETNDGKELIKIISKPEFFDFFETRWPRFYRIINKLLSEGTKESKELENYVWADMILKEKPRYKRPKDAIGEYIKYWLELVYGEEVKRFWIPDIRIVKG</sequence>